<evidence type="ECO:0000256" key="1">
    <source>
        <dbReference type="ARBA" id="ARBA00004651"/>
    </source>
</evidence>
<accession>A0A151AZ37</accession>
<evidence type="ECO:0000256" key="4">
    <source>
        <dbReference type="ARBA" id="ARBA00022989"/>
    </source>
</evidence>
<proteinExistence type="predicted"/>
<keyword evidence="4 6" id="KW-1133">Transmembrane helix</keyword>
<dbReference type="AlphaFoldDB" id="A0A151AZ37"/>
<dbReference type="GO" id="GO:0005886">
    <property type="term" value="C:plasma membrane"/>
    <property type="evidence" value="ECO:0007669"/>
    <property type="project" value="UniProtKB-SubCell"/>
</dbReference>
<dbReference type="PANTHER" id="PTHR30250">
    <property type="entry name" value="PST FAMILY PREDICTED COLANIC ACID TRANSPORTER"/>
    <property type="match status" value="1"/>
</dbReference>
<feature type="transmembrane region" description="Helical" evidence="6">
    <location>
        <begin position="175"/>
        <end position="192"/>
    </location>
</feature>
<dbReference type="InterPro" id="IPR002797">
    <property type="entry name" value="Polysacc_synth"/>
</dbReference>
<feature type="transmembrane region" description="Helical" evidence="6">
    <location>
        <begin position="391"/>
        <end position="412"/>
    </location>
</feature>
<keyword evidence="2" id="KW-1003">Cell membrane</keyword>
<evidence type="ECO:0000313" key="7">
    <source>
        <dbReference type="EMBL" id="KYH32830.1"/>
    </source>
</evidence>
<keyword evidence="5 6" id="KW-0472">Membrane</keyword>
<dbReference type="InterPro" id="IPR050833">
    <property type="entry name" value="Poly_Biosynth_Transport"/>
</dbReference>
<evidence type="ECO:0000256" key="3">
    <source>
        <dbReference type="ARBA" id="ARBA00022692"/>
    </source>
</evidence>
<gene>
    <name evidence="7" type="ORF">MOMUL_14320</name>
</gene>
<dbReference type="OrthoDB" id="9805239at2"/>
<reference evidence="7 8" key="1">
    <citation type="submission" date="2016-02" db="EMBL/GenBank/DDBJ databases">
        <title>Genome sequence of Moorella mulderi DSM 14980.</title>
        <authorList>
            <person name="Poehlein A."/>
            <person name="Daniel R."/>
        </authorList>
    </citation>
    <scope>NUCLEOTIDE SEQUENCE [LARGE SCALE GENOMIC DNA]</scope>
    <source>
        <strain evidence="7 8">DSM 14980</strain>
    </source>
</reference>
<comment type="caution">
    <text evidence="7">The sequence shown here is derived from an EMBL/GenBank/DDBJ whole genome shotgun (WGS) entry which is preliminary data.</text>
</comment>
<keyword evidence="3 6" id="KW-0812">Transmembrane</keyword>
<feature type="transmembrane region" description="Helical" evidence="6">
    <location>
        <begin position="198"/>
        <end position="223"/>
    </location>
</feature>
<dbReference type="RefSeq" id="WP_062283308.1">
    <property type="nucleotide sequence ID" value="NZ_LTBC01000003.1"/>
</dbReference>
<keyword evidence="8" id="KW-1185">Reference proteome</keyword>
<evidence type="ECO:0000256" key="6">
    <source>
        <dbReference type="SAM" id="Phobius"/>
    </source>
</evidence>
<dbReference type="Pfam" id="PF01943">
    <property type="entry name" value="Polysacc_synt"/>
    <property type="match status" value="1"/>
</dbReference>
<sequence>MSTFEELSGDEKSQQDAIATSLLGSLGSRLVRGTLWLLIGNVASRICTLISSVATARILGQTAFGEFGIITGTIALFGIVSESGMGATNSRYVSSLRNKDPDRVGGIIALSLGVVLLISGVVLAITYVATPLLTSTALNAPSLIPYLQLAALAIVSSSLEGALSGALNGFEDFHLLARVSIVQGVLSLPITISGVSYFGLIGAVGAFVANSVLRALLLATALRSRLRCNNVSLNWKKAWQERNVLWRFSLPAMASGLMVTPITWWCATLLARRVGGYADLGLFNAANQWRVVLLFIPNLLGNVALPILAETWSRGERERVQQFIGHLFRLIWTFFLPVVVVFTGLSRVIMGWYGPAFQDGYTIMTTLVLTAYVQLVLSLFGALIAASGKMWLGFLMNLGWALVLISFTYVFVNPFGAIGLATAYLLAYSVHAVWALAFGVRTCGCGLWGEVLAMVATLTLVTYITLSIASRGTTVAVVGSGLLAGVLVAGAWHSSPKTIKRGLTQVLGTFRESAIPRRFRI</sequence>
<feature type="transmembrane region" description="Helical" evidence="6">
    <location>
        <begin position="330"/>
        <end position="349"/>
    </location>
</feature>
<evidence type="ECO:0000256" key="2">
    <source>
        <dbReference type="ARBA" id="ARBA00022475"/>
    </source>
</evidence>
<organism evidence="7 8">
    <name type="scientific">Moorella mulderi DSM 14980</name>
    <dbReference type="NCBI Taxonomy" id="1122241"/>
    <lineage>
        <taxon>Bacteria</taxon>
        <taxon>Bacillati</taxon>
        <taxon>Bacillota</taxon>
        <taxon>Clostridia</taxon>
        <taxon>Neomoorellales</taxon>
        <taxon>Neomoorellaceae</taxon>
        <taxon>Neomoorella</taxon>
    </lineage>
</organism>
<feature type="transmembrane region" description="Helical" evidence="6">
    <location>
        <begin position="291"/>
        <end position="309"/>
    </location>
</feature>
<dbReference type="EMBL" id="LTBC01000003">
    <property type="protein sequence ID" value="KYH32830.1"/>
    <property type="molecule type" value="Genomic_DNA"/>
</dbReference>
<feature type="transmembrane region" description="Helical" evidence="6">
    <location>
        <begin position="472"/>
        <end position="492"/>
    </location>
</feature>
<dbReference type="PATRIC" id="fig|1122241.3.peg.1507"/>
<name>A0A151AZ37_9FIRM</name>
<feature type="transmembrane region" description="Helical" evidence="6">
    <location>
        <begin position="244"/>
        <end position="271"/>
    </location>
</feature>
<dbReference type="Proteomes" id="UP000075670">
    <property type="component" value="Unassembled WGS sequence"/>
</dbReference>
<evidence type="ECO:0000313" key="8">
    <source>
        <dbReference type="Proteomes" id="UP000075670"/>
    </source>
</evidence>
<feature type="transmembrane region" description="Helical" evidence="6">
    <location>
        <begin position="67"/>
        <end position="87"/>
    </location>
</feature>
<dbReference type="PANTHER" id="PTHR30250:SF26">
    <property type="entry name" value="PSMA PROTEIN"/>
    <property type="match status" value="1"/>
</dbReference>
<feature type="transmembrane region" description="Helical" evidence="6">
    <location>
        <begin position="447"/>
        <end position="466"/>
    </location>
</feature>
<protein>
    <submittedName>
        <fullName evidence="7">Colanic acid exporter</fullName>
    </submittedName>
</protein>
<feature type="transmembrane region" description="Helical" evidence="6">
    <location>
        <begin position="107"/>
        <end position="128"/>
    </location>
</feature>
<feature type="transmembrane region" description="Helical" evidence="6">
    <location>
        <begin position="418"/>
        <end position="440"/>
    </location>
</feature>
<feature type="transmembrane region" description="Helical" evidence="6">
    <location>
        <begin position="361"/>
        <end position="384"/>
    </location>
</feature>
<feature type="transmembrane region" description="Helical" evidence="6">
    <location>
        <begin position="143"/>
        <end position="163"/>
    </location>
</feature>
<evidence type="ECO:0000256" key="5">
    <source>
        <dbReference type="ARBA" id="ARBA00023136"/>
    </source>
</evidence>
<comment type="subcellular location">
    <subcellularLocation>
        <location evidence="1">Cell membrane</location>
        <topology evidence="1">Multi-pass membrane protein</topology>
    </subcellularLocation>
</comment>